<dbReference type="PANTHER" id="PTHR37168:SF1">
    <property type="entry name" value="CRISPR-ASSOCIATED EXONUCLEASE CAS4"/>
    <property type="match status" value="1"/>
</dbReference>
<dbReference type="Pfam" id="PF01930">
    <property type="entry name" value="Cas_Cas4"/>
    <property type="match status" value="1"/>
</dbReference>
<dbReference type="InterPro" id="IPR011604">
    <property type="entry name" value="PDDEXK-like_dom_sf"/>
</dbReference>
<evidence type="ECO:0000313" key="11">
    <source>
        <dbReference type="EMBL" id="SHK58716.1"/>
    </source>
</evidence>
<dbReference type="Gene3D" id="3.90.320.10">
    <property type="match status" value="1"/>
</dbReference>
<keyword evidence="4 9" id="KW-0269">Exonuclease</keyword>
<accession>A0A1M6TP64</accession>
<keyword evidence="5 9" id="KW-0408">Iron</keyword>
<comment type="function">
    <text evidence="9">CRISPR (clustered regularly interspaced short palindromic repeat) is an adaptive immune system that provides protection against mobile genetic elements (viruses, transposable elements and conjugative plasmids). CRISPR clusters contain sequences complementary to antecedent mobile elements and target invading nucleic acids. CRISPR clusters are transcribed and processed into CRISPR RNA (crRNA).</text>
</comment>
<evidence type="ECO:0000256" key="2">
    <source>
        <dbReference type="ARBA" id="ARBA00022723"/>
    </source>
</evidence>
<organism evidence="11 12">
    <name type="scientific">Caminicella sporogenes DSM 14501</name>
    <dbReference type="NCBI Taxonomy" id="1121266"/>
    <lineage>
        <taxon>Bacteria</taxon>
        <taxon>Bacillati</taxon>
        <taxon>Bacillota</taxon>
        <taxon>Clostridia</taxon>
        <taxon>Peptostreptococcales</taxon>
        <taxon>Caminicellaceae</taxon>
        <taxon>Caminicella</taxon>
    </lineage>
</organism>
<dbReference type="AlphaFoldDB" id="A0A1M6TP64"/>
<name>A0A1M6TP64_9FIRM</name>
<gene>
    <name evidence="11" type="ORF">SAMN02745883_02404</name>
</gene>
<evidence type="ECO:0000256" key="5">
    <source>
        <dbReference type="ARBA" id="ARBA00023004"/>
    </source>
</evidence>
<keyword evidence="8 9" id="KW-0464">Manganese</keyword>
<evidence type="ECO:0000256" key="4">
    <source>
        <dbReference type="ARBA" id="ARBA00022839"/>
    </source>
</evidence>
<dbReference type="GO" id="GO:0046872">
    <property type="term" value="F:metal ion binding"/>
    <property type="evidence" value="ECO:0007669"/>
    <property type="project" value="UniProtKB-KW"/>
</dbReference>
<reference evidence="11 12" key="1">
    <citation type="submission" date="2016-11" db="EMBL/GenBank/DDBJ databases">
        <authorList>
            <person name="Jaros S."/>
            <person name="Januszkiewicz K."/>
            <person name="Wedrychowicz H."/>
        </authorList>
    </citation>
    <scope>NUCLEOTIDE SEQUENCE [LARGE SCALE GENOMIC DNA]</scope>
    <source>
        <strain evidence="11 12">DSM 14501</strain>
    </source>
</reference>
<dbReference type="RefSeq" id="WP_072968823.1">
    <property type="nucleotide sequence ID" value="NZ_FRAJ01000030.1"/>
</dbReference>
<dbReference type="PANTHER" id="PTHR37168">
    <property type="entry name" value="CRISPR-ASSOCIATED EXONUCLEASE CAS4"/>
    <property type="match status" value="1"/>
</dbReference>
<dbReference type="NCBIfam" id="TIGR00372">
    <property type="entry name" value="cas4"/>
    <property type="match status" value="1"/>
</dbReference>
<dbReference type="STRING" id="1121266.SAMN02745883_02404"/>
<evidence type="ECO:0000256" key="7">
    <source>
        <dbReference type="ARBA" id="ARBA00023118"/>
    </source>
</evidence>
<evidence type="ECO:0000313" key="12">
    <source>
        <dbReference type="Proteomes" id="UP000184082"/>
    </source>
</evidence>
<dbReference type="InterPro" id="IPR022765">
    <property type="entry name" value="Dna2/Cas4_DUF83"/>
</dbReference>
<dbReference type="InterPro" id="IPR013343">
    <property type="entry name" value="CRISPR-assoc_prot_Cas4"/>
</dbReference>
<evidence type="ECO:0000256" key="6">
    <source>
        <dbReference type="ARBA" id="ARBA00023014"/>
    </source>
</evidence>
<dbReference type="Proteomes" id="UP000184082">
    <property type="component" value="Unassembled WGS sequence"/>
</dbReference>
<comment type="cofactor">
    <cofactor evidence="9">
        <name>iron-sulfur cluster</name>
        <dbReference type="ChEBI" id="CHEBI:30408"/>
    </cofactor>
</comment>
<comment type="similarity">
    <text evidence="9">Belongs to the CRISPR-associated exonuclease Cas4 family.</text>
</comment>
<keyword evidence="1 9" id="KW-0540">Nuclease</keyword>
<sequence length="172" mass="20489">MEVDFQSLKVQGVKINYYYVCKRKLWFFDKGISMENNSDRVLQGKLLHEYSYPRLKIKEVLIDDTFKVDIMADDYIREIKISSKMAHVDKMQIAYYLYYLKKLGMKKKGIINYTKEKKKEEVELTPELEKEIERALKDIKKITSSDSPPKFKKLPYCKKCAYYGLCFAKEDD</sequence>
<keyword evidence="2 9" id="KW-0479">Metal-binding</keyword>
<evidence type="ECO:0000256" key="3">
    <source>
        <dbReference type="ARBA" id="ARBA00022801"/>
    </source>
</evidence>
<dbReference type="GO" id="GO:0051536">
    <property type="term" value="F:iron-sulfur cluster binding"/>
    <property type="evidence" value="ECO:0007669"/>
    <property type="project" value="UniProtKB-KW"/>
</dbReference>
<comment type="cofactor">
    <cofactor evidence="9">
        <name>Mg(2+)</name>
        <dbReference type="ChEBI" id="CHEBI:18420"/>
    </cofactor>
    <cofactor evidence="9">
        <name>Mn(2+)</name>
        <dbReference type="ChEBI" id="CHEBI:29035"/>
    </cofactor>
    <text evidence="9">Mg(2+) or Mn(2+) required for ssDNA cleavage activity.</text>
</comment>
<feature type="domain" description="DUF83" evidence="10">
    <location>
        <begin position="11"/>
        <end position="167"/>
    </location>
</feature>
<dbReference type="GO" id="GO:0051607">
    <property type="term" value="P:defense response to virus"/>
    <property type="evidence" value="ECO:0007669"/>
    <property type="project" value="UniProtKB-KW"/>
</dbReference>
<keyword evidence="7 9" id="KW-0051">Antiviral defense</keyword>
<dbReference type="EC" id="3.1.12.1" evidence="9"/>
<evidence type="ECO:0000256" key="8">
    <source>
        <dbReference type="ARBA" id="ARBA00023211"/>
    </source>
</evidence>
<keyword evidence="12" id="KW-1185">Reference proteome</keyword>
<keyword evidence="6 9" id="KW-0411">Iron-sulfur</keyword>
<proteinExistence type="inferred from homology"/>
<evidence type="ECO:0000259" key="10">
    <source>
        <dbReference type="Pfam" id="PF01930"/>
    </source>
</evidence>
<evidence type="ECO:0000256" key="1">
    <source>
        <dbReference type="ARBA" id="ARBA00022722"/>
    </source>
</evidence>
<dbReference type="GO" id="GO:0004527">
    <property type="term" value="F:exonuclease activity"/>
    <property type="evidence" value="ECO:0007669"/>
    <property type="project" value="UniProtKB-KW"/>
</dbReference>
<dbReference type="EMBL" id="FRAJ01000030">
    <property type="protein sequence ID" value="SHK58716.1"/>
    <property type="molecule type" value="Genomic_DNA"/>
</dbReference>
<protein>
    <recommendedName>
        <fullName evidence="9">CRISPR-associated exonuclease Cas4</fullName>
        <ecNumber evidence="9">3.1.12.1</ecNumber>
    </recommendedName>
</protein>
<keyword evidence="3 9" id="KW-0378">Hydrolase</keyword>
<evidence type="ECO:0000256" key="9">
    <source>
        <dbReference type="RuleBase" id="RU365022"/>
    </source>
</evidence>